<dbReference type="KEGG" id="amq:AMETH_5300"/>
<accession>A0A076N5W3</accession>
<dbReference type="Proteomes" id="UP000062973">
    <property type="component" value="Chromosome"/>
</dbReference>
<dbReference type="RefSeq" id="WP_017984238.1">
    <property type="nucleotide sequence ID" value="NZ_AQUL01000001.1"/>
</dbReference>
<dbReference type="OrthoDB" id="954305at2"/>
<name>A0A076N5W3_AMYME</name>
<protein>
    <recommendedName>
        <fullName evidence="3">MmcQ/YjbR family DNA-binding protein</fullName>
    </recommendedName>
</protein>
<dbReference type="Pfam" id="PF04237">
    <property type="entry name" value="YjbR"/>
    <property type="match status" value="1"/>
</dbReference>
<dbReference type="HOGENOM" id="CLU_138549_1_1_11"/>
<dbReference type="InterPro" id="IPR058532">
    <property type="entry name" value="YjbR/MT2646/Rv2570-like"/>
</dbReference>
<gene>
    <name evidence="1" type="ORF">AMETH_5300</name>
</gene>
<dbReference type="AlphaFoldDB" id="A0A076N5W3"/>
<evidence type="ECO:0008006" key="3">
    <source>
        <dbReference type="Google" id="ProtNLM"/>
    </source>
</evidence>
<evidence type="ECO:0000313" key="1">
    <source>
        <dbReference type="EMBL" id="AIJ25392.1"/>
    </source>
</evidence>
<keyword evidence="2" id="KW-1185">Reference proteome</keyword>
<sequence length="137" mass="14718">MATVGDVARLVSELPDVTEGERHGHQTWSVAGKAFAWVRPFSKADLRRFGDESPPDGPILAIRVDDLGEKEAVLATNPDAFFTIPHFDGYAAVLVQLRKVSRTALREALTDGWLAVAPAKLRGRLTGGPGDEDIAGV</sequence>
<proteinExistence type="predicted"/>
<dbReference type="PATRIC" id="fig|1068978.7.peg.5689"/>
<reference evidence="1 2" key="1">
    <citation type="submission" date="2014-07" db="EMBL/GenBank/DDBJ databases">
        <title>Whole Genome Sequence of the Amycolatopsis methanolica 239.</title>
        <authorList>
            <person name="Tang B."/>
        </authorList>
    </citation>
    <scope>NUCLEOTIDE SEQUENCE [LARGE SCALE GENOMIC DNA]</scope>
    <source>
        <strain evidence="1 2">239</strain>
    </source>
</reference>
<dbReference type="STRING" id="1068978.AMETH_5300"/>
<dbReference type="EMBL" id="CP009110">
    <property type="protein sequence ID" value="AIJ25392.1"/>
    <property type="molecule type" value="Genomic_DNA"/>
</dbReference>
<organism evidence="1 2">
    <name type="scientific">Amycolatopsis methanolica 239</name>
    <dbReference type="NCBI Taxonomy" id="1068978"/>
    <lineage>
        <taxon>Bacteria</taxon>
        <taxon>Bacillati</taxon>
        <taxon>Actinomycetota</taxon>
        <taxon>Actinomycetes</taxon>
        <taxon>Pseudonocardiales</taxon>
        <taxon>Pseudonocardiaceae</taxon>
        <taxon>Amycolatopsis</taxon>
        <taxon>Amycolatopsis methanolica group</taxon>
    </lineage>
</organism>
<evidence type="ECO:0000313" key="2">
    <source>
        <dbReference type="Proteomes" id="UP000062973"/>
    </source>
</evidence>
<dbReference type="eggNOG" id="COG3801">
    <property type="taxonomic scope" value="Bacteria"/>
</dbReference>